<gene>
    <name evidence="1" type="ORF">AB0I59_28570</name>
</gene>
<proteinExistence type="predicted"/>
<evidence type="ECO:0000313" key="1">
    <source>
        <dbReference type="EMBL" id="MEV0972576.1"/>
    </source>
</evidence>
<evidence type="ECO:0000313" key="2">
    <source>
        <dbReference type="Proteomes" id="UP001551675"/>
    </source>
</evidence>
<comment type="caution">
    <text evidence="1">The sequence shown here is derived from an EMBL/GenBank/DDBJ whole genome shotgun (WGS) entry which is preliminary data.</text>
</comment>
<protein>
    <submittedName>
        <fullName evidence="1">Uncharacterized protein</fullName>
    </submittedName>
</protein>
<dbReference type="EMBL" id="JBFALK010000017">
    <property type="protein sequence ID" value="MEV0972576.1"/>
    <property type="molecule type" value="Genomic_DNA"/>
</dbReference>
<sequence length="53" mass="5621">MSGKSIVGFSVATLGQAGTLASMTPEATVELRRRVAHLVGERTPVTDELILPR</sequence>
<organism evidence="1 2">
    <name type="scientific">Microtetraspora glauca</name>
    <dbReference type="NCBI Taxonomy" id="1996"/>
    <lineage>
        <taxon>Bacteria</taxon>
        <taxon>Bacillati</taxon>
        <taxon>Actinomycetota</taxon>
        <taxon>Actinomycetes</taxon>
        <taxon>Streptosporangiales</taxon>
        <taxon>Streptosporangiaceae</taxon>
        <taxon>Microtetraspora</taxon>
    </lineage>
</organism>
<name>A0ABV3GLR1_MICGL</name>
<dbReference type="Proteomes" id="UP001551675">
    <property type="component" value="Unassembled WGS sequence"/>
</dbReference>
<accession>A0ABV3GLR1</accession>
<dbReference type="RefSeq" id="WP_358137809.1">
    <property type="nucleotide sequence ID" value="NZ_JBFALK010000017.1"/>
</dbReference>
<keyword evidence="2" id="KW-1185">Reference proteome</keyword>
<reference evidence="1 2" key="1">
    <citation type="submission" date="2024-06" db="EMBL/GenBank/DDBJ databases">
        <title>The Natural Products Discovery Center: Release of the First 8490 Sequenced Strains for Exploring Actinobacteria Biosynthetic Diversity.</title>
        <authorList>
            <person name="Kalkreuter E."/>
            <person name="Kautsar S.A."/>
            <person name="Yang D."/>
            <person name="Bader C.D."/>
            <person name="Teijaro C.N."/>
            <person name="Fluegel L."/>
            <person name="Davis C.M."/>
            <person name="Simpson J.R."/>
            <person name="Lauterbach L."/>
            <person name="Steele A.D."/>
            <person name="Gui C."/>
            <person name="Meng S."/>
            <person name="Li G."/>
            <person name="Viehrig K."/>
            <person name="Ye F."/>
            <person name="Su P."/>
            <person name="Kiefer A.F."/>
            <person name="Nichols A."/>
            <person name="Cepeda A.J."/>
            <person name="Yan W."/>
            <person name="Fan B."/>
            <person name="Jiang Y."/>
            <person name="Adhikari A."/>
            <person name="Zheng C.-J."/>
            <person name="Schuster L."/>
            <person name="Cowan T.M."/>
            <person name="Smanski M.J."/>
            <person name="Chevrette M.G."/>
            <person name="De Carvalho L.P.S."/>
            <person name="Shen B."/>
        </authorList>
    </citation>
    <scope>NUCLEOTIDE SEQUENCE [LARGE SCALE GENOMIC DNA]</scope>
    <source>
        <strain evidence="1 2">NPDC050100</strain>
    </source>
</reference>